<comment type="function">
    <text evidence="15">Member of the two-component regulatory system HssS/HssR involved in intracellular heme homeostasis and tempering of staphylococcal virulence. HssS functions as a heme sensor histidine kinase which is autophosphorylated at a histidine residue and transfers its phosphate group to an aspartate residue of HssR. HssR/HssS activates the expression of hrtAB, an efflux pump, in response to extracellular heme, hemin, hemoglobin or blood.</text>
</comment>
<dbReference type="EC" id="2.7.13.3" evidence="3"/>
<dbReference type="SUPFAM" id="SSF55874">
    <property type="entry name" value="ATPase domain of HSP90 chaperone/DNA topoisomerase II/histidine kinase"/>
    <property type="match status" value="1"/>
</dbReference>
<evidence type="ECO:0000256" key="5">
    <source>
        <dbReference type="ARBA" id="ARBA00022553"/>
    </source>
</evidence>
<dbReference type="PANTHER" id="PTHR45528:SF11">
    <property type="entry name" value="HISTIDINE KINASE"/>
    <property type="match status" value="1"/>
</dbReference>
<dbReference type="Proteomes" id="UP000175835">
    <property type="component" value="Unassembled WGS sequence"/>
</dbReference>
<dbReference type="EMBL" id="LXLX01000004">
    <property type="protein sequence ID" value="OFE02288.1"/>
    <property type="molecule type" value="Genomic_DNA"/>
</dbReference>
<dbReference type="InterPro" id="IPR003594">
    <property type="entry name" value="HATPase_dom"/>
</dbReference>
<dbReference type="Pfam" id="PF00672">
    <property type="entry name" value="HAMP"/>
    <property type="match status" value="1"/>
</dbReference>
<evidence type="ECO:0000256" key="9">
    <source>
        <dbReference type="ARBA" id="ARBA00022777"/>
    </source>
</evidence>
<dbReference type="PRINTS" id="PR00344">
    <property type="entry name" value="BCTRLSENSOR"/>
</dbReference>
<evidence type="ECO:0000256" key="4">
    <source>
        <dbReference type="ARBA" id="ARBA00022475"/>
    </source>
</evidence>
<evidence type="ECO:0000259" key="19">
    <source>
        <dbReference type="PROSITE" id="PS50885"/>
    </source>
</evidence>
<evidence type="ECO:0000256" key="7">
    <source>
        <dbReference type="ARBA" id="ARBA00022692"/>
    </source>
</evidence>
<evidence type="ECO:0000256" key="15">
    <source>
        <dbReference type="ARBA" id="ARBA00037219"/>
    </source>
</evidence>
<evidence type="ECO:0000313" key="20">
    <source>
        <dbReference type="EMBL" id="OFE02288.1"/>
    </source>
</evidence>
<evidence type="ECO:0000256" key="17">
    <source>
        <dbReference type="SAM" id="Phobius"/>
    </source>
</evidence>
<dbReference type="InterPro" id="IPR050398">
    <property type="entry name" value="HssS/ArlS-like"/>
</dbReference>
<dbReference type="InterPro" id="IPR036890">
    <property type="entry name" value="HATPase_C_sf"/>
</dbReference>
<dbReference type="InterPro" id="IPR003660">
    <property type="entry name" value="HAMP_dom"/>
</dbReference>
<dbReference type="GO" id="GO:0000155">
    <property type="term" value="F:phosphorelay sensor kinase activity"/>
    <property type="evidence" value="ECO:0007669"/>
    <property type="project" value="InterPro"/>
</dbReference>
<dbReference type="FunFam" id="3.30.565.10:FF:000006">
    <property type="entry name" value="Sensor histidine kinase WalK"/>
    <property type="match status" value="1"/>
</dbReference>
<dbReference type="InterPro" id="IPR005467">
    <property type="entry name" value="His_kinase_dom"/>
</dbReference>
<keyword evidence="7 17" id="KW-0812">Transmembrane</keyword>
<comment type="caution">
    <text evidence="20">The sequence shown here is derived from an EMBL/GenBank/DDBJ whole genome shotgun (WGS) entry which is preliminary data.</text>
</comment>
<evidence type="ECO:0000256" key="10">
    <source>
        <dbReference type="ARBA" id="ARBA00022840"/>
    </source>
</evidence>
<keyword evidence="10" id="KW-0067">ATP-binding</keyword>
<evidence type="ECO:0000256" key="14">
    <source>
        <dbReference type="ARBA" id="ARBA00023136"/>
    </source>
</evidence>
<evidence type="ECO:0000256" key="12">
    <source>
        <dbReference type="ARBA" id="ARBA00023012"/>
    </source>
</evidence>
<dbReference type="SUPFAM" id="SSF158472">
    <property type="entry name" value="HAMP domain-like"/>
    <property type="match status" value="1"/>
</dbReference>
<comment type="catalytic activity">
    <reaction evidence="1">
        <text>ATP + protein L-histidine = ADP + protein N-phospho-L-histidine.</text>
        <dbReference type="EC" id="2.7.13.3"/>
    </reaction>
</comment>
<dbReference type="PANTHER" id="PTHR45528">
    <property type="entry name" value="SENSOR HISTIDINE KINASE CPXA"/>
    <property type="match status" value="1"/>
</dbReference>
<keyword evidence="5" id="KW-0597">Phosphoprotein</keyword>
<keyword evidence="4" id="KW-1003">Cell membrane</keyword>
<dbReference type="SUPFAM" id="SSF47384">
    <property type="entry name" value="Homodimeric domain of signal transducing histidine kinase"/>
    <property type="match status" value="1"/>
</dbReference>
<dbReference type="PROSITE" id="PS50109">
    <property type="entry name" value="HIS_KIN"/>
    <property type="match status" value="1"/>
</dbReference>
<dbReference type="Pfam" id="PF02518">
    <property type="entry name" value="HATPase_c"/>
    <property type="match status" value="1"/>
</dbReference>
<evidence type="ECO:0000313" key="21">
    <source>
        <dbReference type="Proteomes" id="UP000175835"/>
    </source>
</evidence>
<reference evidence="20 21" key="1">
    <citation type="submission" date="2016-05" db="EMBL/GenBank/DDBJ databases">
        <title>Bacillus thuringiensis and Bacillus weihenstephanensis as novel biocontrol agents of wilt causing Verticillium species.</title>
        <authorList>
            <person name="Hollensteiner J."/>
            <person name="Wemheuer F."/>
            <person name="Harting R."/>
            <person name="Kolarzyk A."/>
            <person name="Diaz-Valerio S."/>
            <person name="Poehlein A."/>
            <person name="Brzuszkiewicz E."/>
            <person name="Nesemann K."/>
            <person name="Braus-Stromeyer S."/>
            <person name="Braus G."/>
            <person name="Daniel R."/>
            <person name="Liesegang H."/>
        </authorList>
    </citation>
    <scope>NUCLEOTIDE SEQUENCE [LARGE SCALE GENOMIC DNA]</scope>
    <source>
        <strain evidence="20 21">GOE11</strain>
    </source>
</reference>
<sequence length="467" mass="53985">MRSLYGRFVIISAVIMVISSLVAFLFANIYYHVYLKPYNSEKILNYALYIEHLYEEDRELNKETYLQSISKLGFAIYMVDEKKQGKRYGESFKKINISDKVIESVLNGNLYNGIENYPNRVFSTGFFDNTVANSIGIPIHTNGQHFALFIRPDIQQQFGELRIFYAVLLGLIIVISLICIAVATRFVVRPIQKFTQATQEIASGKYDLVLPEYRKDEIGVLAKNFRKMAKRLQKSEQTRQEFVSNVSHEFQSPLSSIQGFSKTVKTEELTELEKHRYLSIIESESQRMSNMCKQLLTLASLDQEELTLRKEFFNLGKQIRSIVFMSEWEWQEKDLAIEMIVPDIEIYGDKNLLYQVWTNIFTNSIKFTESGKSILFEAEENELEWRIAITDRGCGIPKEEIKRIFDRLYKVDSARNRNIKGSGLGLSIVKEIIELHEGAITVESEIGRGTTFTIYLPKNREGMGLDD</sequence>
<evidence type="ECO:0000259" key="18">
    <source>
        <dbReference type="PROSITE" id="PS50109"/>
    </source>
</evidence>
<dbReference type="Pfam" id="PF00512">
    <property type="entry name" value="HisKA"/>
    <property type="match status" value="1"/>
</dbReference>
<keyword evidence="8" id="KW-0547">Nucleotide-binding</keyword>
<dbReference type="PROSITE" id="PS50885">
    <property type="entry name" value="HAMP"/>
    <property type="match status" value="1"/>
</dbReference>
<gene>
    <name evidence="20" type="ORF">BWGOE11_02120</name>
</gene>
<keyword evidence="12" id="KW-0902">Two-component regulatory system</keyword>
<dbReference type="SMART" id="SM00387">
    <property type="entry name" value="HATPase_c"/>
    <property type="match status" value="1"/>
</dbReference>
<keyword evidence="14 17" id="KW-0472">Membrane</keyword>
<keyword evidence="11 17" id="KW-1133">Transmembrane helix</keyword>
<evidence type="ECO:0000256" key="16">
    <source>
        <dbReference type="ARBA" id="ARBA00040841"/>
    </source>
</evidence>
<dbReference type="InterPro" id="IPR003661">
    <property type="entry name" value="HisK_dim/P_dom"/>
</dbReference>
<comment type="subcellular location">
    <subcellularLocation>
        <location evidence="2">Cell membrane</location>
        <topology evidence="2">Multi-pass membrane protein</topology>
    </subcellularLocation>
</comment>
<feature type="domain" description="HAMP" evidence="19">
    <location>
        <begin position="185"/>
        <end position="237"/>
    </location>
</feature>
<dbReference type="Gene3D" id="1.10.287.130">
    <property type="match status" value="1"/>
</dbReference>
<evidence type="ECO:0000256" key="11">
    <source>
        <dbReference type="ARBA" id="ARBA00022989"/>
    </source>
</evidence>
<dbReference type="InterPro" id="IPR036097">
    <property type="entry name" value="HisK_dim/P_sf"/>
</dbReference>
<evidence type="ECO:0000256" key="2">
    <source>
        <dbReference type="ARBA" id="ARBA00004651"/>
    </source>
</evidence>
<dbReference type="PATRIC" id="fig|86662.28.peg.210"/>
<keyword evidence="6" id="KW-0808">Transferase</keyword>
<dbReference type="InterPro" id="IPR004358">
    <property type="entry name" value="Sig_transdc_His_kin-like_C"/>
</dbReference>
<dbReference type="SMART" id="SM00388">
    <property type="entry name" value="HisKA"/>
    <property type="match status" value="1"/>
</dbReference>
<dbReference type="FunFam" id="1.10.287.130:FF:000001">
    <property type="entry name" value="Two-component sensor histidine kinase"/>
    <property type="match status" value="1"/>
</dbReference>
<dbReference type="Gene3D" id="3.30.565.10">
    <property type="entry name" value="Histidine kinase-like ATPase, C-terminal domain"/>
    <property type="match status" value="1"/>
</dbReference>
<dbReference type="GO" id="GO:0005524">
    <property type="term" value="F:ATP binding"/>
    <property type="evidence" value="ECO:0007669"/>
    <property type="project" value="UniProtKB-KW"/>
</dbReference>
<dbReference type="AlphaFoldDB" id="A0A1E8BV47"/>
<dbReference type="CDD" id="cd06225">
    <property type="entry name" value="HAMP"/>
    <property type="match status" value="1"/>
</dbReference>
<evidence type="ECO:0000256" key="13">
    <source>
        <dbReference type="ARBA" id="ARBA00023026"/>
    </source>
</evidence>
<evidence type="ECO:0000256" key="8">
    <source>
        <dbReference type="ARBA" id="ARBA00022741"/>
    </source>
</evidence>
<dbReference type="RefSeq" id="WP_002203001.1">
    <property type="nucleotide sequence ID" value="NZ_LXLX01000004.1"/>
</dbReference>
<keyword evidence="9 20" id="KW-0418">Kinase</keyword>
<protein>
    <recommendedName>
        <fullName evidence="16">Heme sensor protein HssS</fullName>
        <ecNumber evidence="3">2.7.13.3</ecNumber>
    </recommendedName>
</protein>
<dbReference type="CDD" id="cd00082">
    <property type="entry name" value="HisKA"/>
    <property type="match status" value="1"/>
</dbReference>
<organism evidence="20 21">
    <name type="scientific">Bacillus mycoides</name>
    <dbReference type="NCBI Taxonomy" id="1405"/>
    <lineage>
        <taxon>Bacteria</taxon>
        <taxon>Bacillati</taxon>
        <taxon>Bacillota</taxon>
        <taxon>Bacilli</taxon>
        <taxon>Bacillales</taxon>
        <taxon>Bacillaceae</taxon>
        <taxon>Bacillus</taxon>
        <taxon>Bacillus cereus group</taxon>
    </lineage>
</organism>
<dbReference type="SMART" id="SM00304">
    <property type="entry name" value="HAMP"/>
    <property type="match status" value="1"/>
</dbReference>
<evidence type="ECO:0000256" key="1">
    <source>
        <dbReference type="ARBA" id="ARBA00000085"/>
    </source>
</evidence>
<keyword evidence="13" id="KW-0843">Virulence</keyword>
<evidence type="ECO:0000256" key="3">
    <source>
        <dbReference type="ARBA" id="ARBA00012438"/>
    </source>
</evidence>
<accession>A0A1E8BV47</accession>
<evidence type="ECO:0000256" key="6">
    <source>
        <dbReference type="ARBA" id="ARBA00022679"/>
    </source>
</evidence>
<feature type="transmembrane region" description="Helical" evidence="17">
    <location>
        <begin position="163"/>
        <end position="188"/>
    </location>
</feature>
<name>A0A1E8BV47_BACMY</name>
<feature type="transmembrane region" description="Helical" evidence="17">
    <location>
        <begin position="7"/>
        <end position="31"/>
    </location>
</feature>
<dbReference type="Gene3D" id="6.10.340.10">
    <property type="match status" value="1"/>
</dbReference>
<proteinExistence type="predicted"/>
<feature type="domain" description="Histidine kinase" evidence="18">
    <location>
        <begin position="245"/>
        <end position="460"/>
    </location>
</feature>
<dbReference type="GO" id="GO:0005886">
    <property type="term" value="C:plasma membrane"/>
    <property type="evidence" value="ECO:0007669"/>
    <property type="project" value="UniProtKB-SubCell"/>
</dbReference>